<name>A0A6A5VLS5_9PLEO</name>
<reference evidence="2" key="1">
    <citation type="journal article" date="2020" name="Stud. Mycol.">
        <title>101 Dothideomycetes genomes: a test case for predicting lifestyles and emergence of pathogens.</title>
        <authorList>
            <person name="Haridas S."/>
            <person name="Albert R."/>
            <person name="Binder M."/>
            <person name="Bloem J."/>
            <person name="Labutti K."/>
            <person name="Salamov A."/>
            <person name="Andreopoulos B."/>
            <person name="Baker S."/>
            <person name="Barry K."/>
            <person name="Bills G."/>
            <person name="Bluhm B."/>
            <person name="Cannon C."/>
            <person name="Castanera R."/>
            <person name="Culley D."/>
            <person name="Daum C."/>
            <person name="Ezra D."/>
            <person name="Gonzalez J."/>
            <person name="Henrissat B."/>
            <person name="Kuo A."/>
            <person name="Liang C."/>
            <person name="Lipzen A."/>
            <person name="Lutzoni F."/>
            <person name="Magnuson J."/>
            <person name="Mondo S."/>
            <person name="Nolan M."/>
            <person name="Ohm R."/>
            <person name="Pangilinan J."/>
            <person name="Park H.-J."/>
            <person name="Ramirez L."/>
            <person name="Alfaro M."/>
            <person name="Sun H."/>
            <person name="Tritt A."/>
            <person name="Yoshinaga Y."/>
            <person name="Zwiers L.-H."/>
            <person name="Turgeon B."/>
            <person name="Goodwin S."/>
            <person name="Spatafora J."/>
            <person name="Crous P."/>
            <person name="Grigoriev I."/>
        </authorList>
    </citation>
    <scope>NUCLEOTIDE SEQUENCE</scope>
    <source>
        <strain evidence="2">CBS 107.79</strain>
    </source>
</reference>
<gene>
    <name evidence="2" type="ORF">BU23DRAFT_654685</name>
</gene>
<evidence type="ECO:0000259" key="1">
    <source>
        <dbReference type="Pfam" id="PF06985"/>
    </source>
</evidence>
<feature type="domain" description="Heterokaryon incompatibility" evidence="1">
    <location>
        <begin position="72"/>
        <end position="172"/>
    </location>
</feature>
<dbReference type="EMBL" id="ML976661">
    <property type="protein sequence ID" value="KAF1978211.1"/>
    <property type="molecule type" value="Genomic_DNA"/>
</dbReference>
<evidence type="ECO:0000313" key="3">
    <source>
        <dbReference type="Proteomes" id="UP000800036"/>
    </source>
</evidence>
<dbReference type="AlphaFoldDB" id="A0A6A5VLS5"/>
<proteinExistence type="predicted"/>
<dbReference type="OrthoDB" id="270167at2759"/>
<dbReference type="Proteomes" id="UP000800036">
    <property type="component" value="Unassembled WGS sequence"/>
</dbReference>
<protein>
    <recommendedName>
        <fullName evidence="1">Heterokaryon incompatibility domain-containing protein</fullName>
    </recommendedName>
</protein>
<keyword evidence="3" id="KW-1185">Reference proteome</keyword>
<dbReference type="Pfam" id="PF06985">
    <property type="entry name" value="HET"/>
    <property type="match status" value="1"/>
</dbReference>
<dbReference type="PANTHER" id="PTHR33112:SF16">
    <property type="entry name" value="HETEROKARYON INCOMPATIBILITY DOMAIN-CONTAINING PROTEIN"/>
    <property type="match status" value="1"/>
</dbReference>
<sequence length="207" mass="24003">MRKDTALTFGDIHGSVEALLESVEEIEKLALVEVEEKPLRTRFLKIPHEQPENDIFTLELIDLIEPGSDLEWVSVSYCWAQPEPQECQRIPEYQILYGGSNKQSRYPKYPIMVLHRAIRFAQSRNCQYVWIDQECINQSEPSDIEHHLQIMHRIYAESRWTVGVLSCEIPTQRLLDSLLDIVSLKPGLSRDGKGPEMRVIQYVRGDP</sequence>
<organism evidence="2 3">
    <name type="scientific">Bimuria novae-zelandiae CBS 107.79</name>
    <dbReference type="NCBI Taxonomy" id="1447943"/>
    <lineage>
        <taxon>Eukaryota</taxon>
        <taxon>Fungi</taxon>
        <taxon>Dikarya</taxon>
        <taxon>Ascomycota</taxon>
        <taxon>Pezizomycotina</taxon>
        <taxon>Dothideomycetes</taxon>
        <taxon>Pleosporomycetidae</taxon>
        <taxon>Pleosporales</taxon>
        <taxon>Massarineae</taxon>
        <taxon>Didymosphaeriaceae</taxon>
        <taxon>Bimuria</taxon>
    </lineage>
</organism>
<accession>A0A6A5VLS5</accession>
<evidence type="ECO:0000313" key="2">
    <source>
        <dbReference type="EMBL" id="KAF1978211.1"/>
    </source>
</evidence>
<dbReference type="PANTHER" id="PTHR33112">
    <property type="entry name" value="DOMAIN PROTEIN, PUTATIVE-RELATED"/>
    <property type="match status" value="1"/>
</dbReference>
<dbReference type="InterPro" id="IPR010730">
    <property type="entry name" value="HET"/>
</dbReference>